<proteinExistence type="predicted"/>
<dbReference type="Proteomes" id="UP000823399">
    <property type="component" value="Unassembled WGS sequence"/>
</dbReference>
<organism evidence="2 3">
    <name type="scientific">Suillus discolor</name>
    <dbReference type="NCBI Taxonomy" id="1912936"/>
    <lineage>
        <taxon>Eukaryota</taxon>
        <taxon>Fungi</taxon>
        <taxon>Dikarya</taxon>
        <taxon>Basidiomycota</taxon>
        <taxon>Agaricomycotina</taxon>
        <taxon>Agaricomycetes</taxon>
        <taxon>Agaricomycetidae</taxon>
        <taxon>Boletales</taxon>
        <taxon>Suillineae</taxon>
        <taxon>Suillaceae</taxon>
        <taxon>Suillus</taxon>
    </lineage>
</organism>
<gene>
    <name evidence="2" type="ORF">F5147DRAFT_781492</name>
</gene>
<dbReference type="OrthoDB" id="2677451at2759"/>
<feature type="compositionally biased region" description="Basic residues" evidence="1">
    <location>
        <begin position="452"/>
        <end position="463"/>
    </location>
</feature>
<name>A0A9P7ET80_9AGAM</name>
<feature type="compositionally biased region" description="Low complexity" evidence="1">
    <location>
        <begin position="8"/>
        <end position="17"/>
    </location>
</feature>
<sequence>MSDTLSTSPGSIPSAARPSRRSDRLCRRRVHTATCLPGAHKELPDINDDSEELNGTRAAAQLWYSGSDSAEARAQSEVKKVEFQIPLNTMDGNKCTTYVGHLYSESDNRMDMFDSMRATMDVPKMYQHMGWRLSTACRTDPVHRLLTTQDLNSAFKAARMEQNSGRKKKKVVIEIVNTISVLHSLESARYDDNLQMPGMKGPGKSKKPQADSDIEQNLTDTVASRVVLPYTKELENVKNRLRCFEHRLVGENTFCWVDVSQPNTPHYSLCIRDLQEWAKYLHDIQDPDNACVTLPTTPHFDKIRKMPQGRSVSSLQRIPTELISPIIHNHVHLSPSINSSNGAHFVQQGEGPLMPQPLKRTFALYMESDEDDEDDKPLQNIDDVLTSIHLCYPLMNFPRYLDTLKECGIMYLLTASHFDSTFYEEKVGMPEGAAYTFHSHIRNTHVKSERGKVRRKLKGKKKAGVQAENRDEVEENLQALE</sequence>
<evidence type="ECO:0000313" key="3">
    <source>
        <dbReference type="Proteomes" id="UP000823399"/>
    </source>
</evidence>
<dbReference type="EMBL" id="JABBWM010000139">
    <property type="protein sequence ID" value="KAG2086888.1"/>
    <property type="molecule type" value="Genomic_DNA"/>
</dbReference>
<feature type="region of interest" description="Disordered" evidence="1">
    <location>
        <begin position="1"/>
        <end position="24"/>
    </location>
</feature>
<evidence type="ECO:0000256" key="1">
    <source>
        <dbReference type="SAM" id="MobiDB-lite"/>
    </source>
</evidence>
<feature type="region of interest" description="Disordered" evidence="1">
    <location>
        <begin position="192"/>
        <end position="213"/>
    </location>
</feature>
<accession>A0A9P7ET80</accession>
<dbReference type="RefSeq" id="XP_041285037.1">
    <property type="nucleotide sequence ID" value="XM_041442647.1"/>
</dbReference>
<evidence type="ECO:0000313" key="2">
    <source>
        <dbReference type="EMBL" id="KAG2086888.1"/>
    </source>
</evidence>
<reference evidence="2" key="1">
    <citation type="journal article" date="2020" name="New Phytol.">
        <title>Comparative genomics reveals dynamic genome evolution in host specialist ectomycorrhizal fungi.</title>
        <authorList>
            <person name="Lofgren L.A."/>
            <person name="Nguyen N.H."/>
            <person name="Vilgalys R."/>
            <person name="Ruytinx J."/>
            <person name="Liao H.L."/>
            <person name="Branco S."/>
            <person name="Kuo A."/>
            <person name="LaButti K."/>
            <person name="Lipzen A."/>
            <person name="Andreopoulos W."/>
            <person name="Pangilinan J."/>
            <person name="Riley R."/>
            <person name="Hundley H."/>
            <person name="Na H."/>
            <person name="Barry K."/>
            <person name="Grigoriev I.V."/>
            <person name="Stajich J.E."/>
            <person name="Kennedy P.G."/>
        </authorList>
    </citation>
    <scope>NUCLEOTIDE SEQUENCE</scope>
    <source>
        <strain evidence="2">FC423</strain>
    </source>
</reference>
<comment type="caution">
    <text evidence="2">The sequence shown here is derived from an EMBL/GenBank/DDBJ whole genome shotgun (WGS) entry which is preliminary data.</text>
</comment>
<feature type="region of interest" description="Disordered" evidence="1">
    <location>
        <begin position="448"/>
        <end position="481"/>
    </location>
</feature>
<dbReference type="GeneID" id="64704906"/>
<dbReference type="AlphaFoldDB" id="A0A9P7ET80"/>
<protein>
    <submittedName>
        <fullName evidence="2">Uncharacterized protein</fullName>
    </submittedName>
</protein>
<keyword evidence="3" id="KW-1185">Reference proteome</keyword>